<dbReference type="OMA" id="KKERPMA"/>
<dbReference type="Gramene" id="TraesRN3A0100580500.1">
    <property type="protein sequence ID" value="TraesRN3A0100580500.1"/>
    <property type="gene ID" value="TraesRN3A0100580500"/>
</dbReference>
<feature type="region of interest" description="Disordered" evidence="1">
    <location>
        <begin position="158"/>
        <end position="196"/>
    </location>
</feature>
<evidence type="ECO:0000256" key="2">
    <source>
        <dbReference type="SAM" id="Phobius"/>
    </source>
</evidence>
<protein>
    <submittedName>
        <fullName evidence="3">Uncharacterized protein</fullName>
    </submittedName>
</protein>
<dbReference type="PANTHER" id="PTHR34189:SF13">
    <property type="entry name" value="TRANSMEMBRANE PROTEIN"/>
    <property type="match status" value="1"/>
</dbReference>
<keyword evidence="2" id="KW-0472">Membrane</keyword>
<dbReference type="Gramene" id="TraesCLE_scaffold_028581_01G000100.1">
    <property type="protein sequence ID" value="TraesCLE_scaffold_028581_01G000100.1"/>
    <property type="gene ID" value="TraesCLE_scaffold_028581_01G000100"/>
</dbReference>
<dbReference type="Gramene" id="TraesCS3A02G218600.1">
    <property type="protein sequence ID" value="TraesCS3A02G218600.1"/>
    <property type="gene ID" value="TraesCS3A02G218600"/>
</dbReference>
<dbReference type="STRING" id="4565.A0A3B6EJZ9"/>
<dbReference type="Gramene" id="TraesCS3A03G0567500.1">
    <property type="protein sequence ID" value="TraesCS3A03G0567500.1.CDS"/>
    <property type="gene ID" value="TraesCS3A03G0567500"/>
</dbReference>
<keyword evidence="4" id="KW-1185">Reference proteome</keyword>
<proteinExistence type="predicted"/>
<dbReference type="PANTHER" id="PTHR34189">
    <property type="entry name" value="TRANSMEMBRANE PROTEIN"/>
    <property type="match status" value="1"/>
</dbReference>
<dbReference type="OrthoDB" id="759788at2759"/>
<reference evidence="3" key="1">
    <citation type="submission" date="2018-08" db="EMBL/GenBank/DDBJ databases">
        <authorList>
            <person name="Rossello M."/>
        </authorList>
    </citation>
    <scope>NUCLEOTIDE SEQUENCE [LARGE SCALE GENOMIC DNA]</scope>
    <source>
        <strain evidence="3">cv. Chinese Spring</strain>
    </source>
</reference>
<evidence type="ECO:0000256" key="1">
    <source>
        <dbReference type="SAM" id="MobiDB-lite"/>
    </source>
</evidence>
<reference evidence="3" key="2">
    <citation type="submission" date="2018-10" db="UniProtKB">
        <authorList>
            <consortium name="EnsemblPlants"/>
        </authorList>
    </citation>
    <scope>IDENTIFICATION</scope>
</reference>
<feature type="compositionally biased region" description="Low complexity" evidence="1">
    <location>
        <begin position="62"/>
        <end position="78"/>
    </location>
</feature>
<name>A0A3B6EJZ9_WHEAT</name>
<sequence>MRSPSRNFGLHAQSAKLLPPRKPIAKRRISQSPSAAKPGTRRRGRPAGDRPRCIRRRATNLSSSSSSSSSAVAASVPGGPSGNAGMDVDQLPVYDPHSDTAKKEALDASRANLAHALVHLVPVVVLLCGLLLWSLSTTPVPPAEVGVIVLKKERPMALKSGPEHSSNGPHMVAAMEDTDPVGNTAGRRIKKDGLKK</sequence>
<keyword evidence="2" id="KW-0812">Transmembrane</keyword>
<organism evidence="3">
    <name type="scientific">Triticum aestivum</name>
    <name type="common">Wheat</name>
    <dbReference type="NCBI Taxonomy" id="4565"/>
    <lineage>
        <taxon>Eukaryota</taxon>
        <taxon>Viridiplantae</taxon>
        <taxon>Streptophyta</taxon>
        <taxon>Embryophyta</taxon>
        <taxon>Tracheophyta</taxon>
        <taxon>Spermatophyta</taxon>
        <taxon>Magnoliopsida</taxon>
        <taxon>Liliopsida</taxon>
        <taxon>Poales</taxon>
        <taxon>Poaceae</taxon>
        <taxon>BOP clade</taxon>
        <taxon>Pooideae</taxon>
        <taxon>Triticodae</taxon>
        <taxon>Triticeae</taxon>
        <taxon>Triticinae</taxon>
        <taxon>Triticum</taxon>
    </lineage>
</organism>
<dbReference type="AlphaFoldDB" id="A0A3B6EJZ9"/>
<dbReference type="Gramene" id="TraesCAD_scaffold_027797_01G000100.1">
    <property type="protein sequence ID" value="TraesCAD_scaffold_027797_01G000100.1"/>
    <property type="gene ID" value="TraesCAD_scaffold_027797_01G000100"/>
</dbReference>
<dbReference type="Proteomes" id="UP000019116">
    <property type="component" value="Chromosome 3A"/>
</dbReference>
<dbReference type="Gramene" id="TraesROB_scaffold_020324_01G000100.1">
    <property type="protein sequence ID" value="TraesROB_scaffold_020324_01G000100.1"/>
    <property type="gene ID" value="TraesROB_scaffold_020324_01G000100"/>
</dbReference>
<feature type="transmembrane region" description="Helical" evidence="2">
    <location>
        <begin position="113"/>
        <end position="135"/>
    </location>
</feature>
<dbReference type="Gramene" id="TraesWEE_scaffold_033441_01G000100.1">
    <property type="protein sequence ID" value="TraesWEE_scaffold_033441_01G000100.1"/>
    <property type="gene ID" value="TraesWEE_scaffold_033441_01G000100"/>
</dbReference>
<feature type="region of interest" description="Disordered" evidence="1">
    <location>
        <begin position="1"/>
        <end position="99"/>
    </location>
</feature>
<evidence type="ECO:0000313" key="3">
    <source>
        <dbReference type="EnsemblPlants" id="TraesCS3A02G218600.1"/>
    </source>
</evidence>
<accession>A0A3B6EJZ9</accession>
<keyword evidence="2" id="KW-1133">Transmembrane helix</keyword>
<evidence type="ECO:0000313" key="4">
    <source>
        <dbReference type="Proteomes" id="UP000019116"/>
    </source>
</evidence>
<dbReference type="EnsemblPlants" id="TraesCS3A02G218600.1">
    <property type="protein sequence ID" value="TraesCS3A02G218600.1"/>
    <property type="gene ID" value="TraesCS3A02G218600"/>
</dbReference>